<dbReference type="InterPro" id="IPR002509">
    <property type="entry name" value="NODB_dom"/>
</dbReference>
<gene>
    <name evidence="2" type="ORF">K8V39_12210</name>
</gene>
<dbReference type="GO" id="GO:0016810">
    <property type="term" value="F:hydrolase activity, acting on carbon-nitrogen (but not peptide) bonds"/>
    <property type="evidence" value="ECO:0007669"/>
    <property type="project" value="InterPro"/>
</dbReference>
<dbReference type="Gene3D" id="3.20.20.370">
    <property type="entry name" value="Glycoside hydrolase/deacetylase"/>
    <property type="match status" value="1"/>
</dbReference>
<dbReference type="PROSITE" id="PS51677">
    <property type="entry name" value="NODB"/>
    <property type="match status" value="1"/>
</dbReference>
<dbReference type="SUPFAM" id="SSF88713">
    <property type="entry name" value="Glycoside hydrolase/deacetylase"/>
    <property type="match status" value="1"/>
</dbReference>
<dbReference type="PANTHER" id="PTHR10587">
    <property type="entry name" value="GLYCOSYL TRANSFERASE-RELATED"/>
    <property type="match status" value="1"/>
</dbReference>
<dbReference type="InterPro" id="IPR011330">
    <property type="entry name" value="Glyco_hydro/deAcase_b/a-brl"/>
</dbReference>
<organism evidence="2 3">
    <name type="scientific">Merdimonas faecis</name>
    <dbReference type="NCBI Taxonomy" id="1653435"/>
    <lineage>
        <taxon>Bacteria</taxon>
        <taxon>Bacillati</taxon>
        <taxon>Bacillota</taxon>
        <taxon>Clostridia</taxon>
        <taxon>Lachnospirales</taxon>
        <taxon>Lachnospiraceae</taxon>
        <taxon>Merdimonas</taxon>
    </lineage>
</organism>
<dbReference type="GO" id="GO:0016020">
    <property type="term" value="C:membrane"/>
    <property type="evidence" value="ECO:0007669"/>
    <property type="project" value="TreeGrafter"/>
</dbReference>
<evidence type="ECO:0000313" key="2">
    <source>
        <dbReference type="EMBL" id="HJH51008.1"/>
    </source>
</evidence>
<accession>A0A9D2W0A3</accession>
<dbReference type="InterPro" id="IPR050248">
    <property type="entry name" value="Polysacc_deacetylase_ArnD"/>
</dbReference>
<dbReference type="AlphaFoldDB" id="A0A9D2W0A3"/>
<protein>
    <submittedName>
        <fullName evidence="2">Polysaccharide deacetylase family protein</fullName>
    </submittedName>
</protein>
<evidence type="ECO:0000259" key="1">
    <source>
        <dbReference type="PROSITE" id="PS51677"/>
    </source>
</evidence>
<dbReference type="Proteomes" id="UP000813420">
    <property type="component" value="Unassembled WGS sequence"/>
</dbReference>
<reference evidence="2" key="1">
    <citation type="journal article" date="2021" name="PeerJ">
        <title>Extensive microbial diversity within the chicken gut microbiome revealed by metagenomics and culture.</title>
        <authorList>
            <person name="Gilroy R."/>
            <person name="Ravi A."/>
            <person name="Getino M."/>
            <person name="Pursley I."/>
            <person name="Horton D.L."/>
            <person name="Alikhan N.F."/>
            <person name="Baker D."/>
            <person name="Gharbi K."/>
            <person name="Hall N."/>
            <person name="Watson M."/>
            <person name="Adriaenssens E.M."/>
            <person name="Foster-Nyarko E."/>
            <person name="Jarju S."/>
            <person name="Secka A."/>
            <person name="Antonio M."/>
            <person name="Oren A."/>
            <person name="Chaudhuri R.R."/>
            <person name="La Ragione R."/>
            <person name="Hildebrand F."/>
            <person name="Pallen M.J."/>
        </authorList>
    </citation>
    <scope>NUCLEOTIDE SEQUENCE</scope>
    <source>
        <strain evidence="2">USAMLcec4-12693</strain>
    </source>
</reference>
<dbReference type="RefSeq" id="WP_270644697.1">
    <property type="nucleotide sequence ID" value="NZ_CAKNNN010000043.1"/>
</dbReference>
<evidence type="ECO:0000313" key="3">
    <source>
        <dbReference type="Proteomes" id="UP000813420"/>
    </source>
</evidence>
<proteinExistence type="predicted"/>
<reference evidence="2" key="2">
    <citation type="submission" date="2021-09" db="EMBL/GenBank/DDBJ databases">
        <authorList>
            <person name="Gilroy R."/>
        </authorList>
    </citation>
    <scope>NUCLEOTIDE SEQUENCE</scope>
    <source>
        <strain evidence="2">USAMLcec4-12693</strain>
    </source>
</reference>
<comment type="caution">
    <text evidence="2">The sequence shown here is derived from an EMBL/GenBank/DDBJ whole genome shotgun (WGS) entry which is preliminary data.</text>
</comment>
<name>A0A9D2W0A3_9FIRM</name>
<dbReference type="CDD" id="cd10917">
    <property type="entry name" value="CE4_NodB_like_6s_7s"/>
    <property type="match status" value="1"/>
</dbReference>
<dbReference type="GO" id="GO:0005975">
    <property type="term" value="P:carbohydrate metabolic process"/>
    <property type="evidence" value="ECO:0007669"/>
    <property type="project" value="InterPro"/>
</dbReference>
<dbReference type="EMBL" id="DYXE01000095">
    <property type="protein sequence ID" value="HJH51008.1"/>
    <property type="molecule type" value="Genomic_DNA"/>
</dbReference>
<dbReference type="Pfam" id="PF01522">
    <property type="entry name" value="Polysacc_deac_1"/>
    <property type="match status" value="1"/>
</dbReference>
<dbReference type="PANTHER" id="PTHR10587:SF128">
    <property type="entry name" value="POLYSACCHARIDE DEACETYLASE PDAB-RELATED"/>
    <property type="match status" value="1"/>
</dbReference>
<feature type="domain" description="NodB homology" evidence="1">
    <location>
        <begin position="48"/>
        <end position="227"/>
    </location>
</feature>
<sequence>MKAGRITWVLLMAVTVSGAAGYLAEYSTVSSNVNGRELPICSVETEDAKVALTFDVAWENGDLPEILDVLEEEGVKVSFFVTGEWAEQNPELLKKIRDLGHDLGNHSQDHKSMTQLTYEEKREEISEAHERVKEIAGVEMNLFRTPYGNYDDEVILTAEEQGYYTIEWNIDTMDWKDYGKKNILNTVMGNEELGNGAIIRAHAGTKYMAEALKPLIQRLKEAGYELVPVSKLIYRTDYHMDVRGRQIKDEKNN</sequence>